<accession>A0AAW9SL42</accession>
<evidence type="ECO:0000259" key="14">
    <source>
        <dbReference type="Pfam" id="PF01292"/>
    </source>
</evidence>
<dbReference type="InterPro" id="IPR011577">
    <property type="entry name" value="Cyt_b561_bac/Ni-Hgenase"/>
</dbReference>
<evidence type="ECO:0000256" key="3">
    <source>
        <dbReference type="ARBA" id="ARBA00010747"/>
    </source>
</evidence>
<feature type="transmembrane region" description="Helical" evidence="13">
    <location>
        <begin position="230"/>
        <end position="249"/>
    </location>
</feature>
<keyword evidence="12 13" id="KW-0472">Membrane</keyword>
<keyword evidence="7 13" id="KW-0812">Transmembrane</keyword>
<name>A0AAW9SL42_9RHOB</name>
<dbReference type="GO" id="GO:0015944">
    <property type="term" value="P:formate oxidation"/>
    <property type="evidence" value="ECO:0007669"/>
    <property type="project" value="TreeGrafter"/>
</dbReference>
<organism evidence="15 16">
    <name type="scientific">Ponticoccus litoralis</name>
    <dbReference type="NCBI Taxonomy" id="422297"/>
    <lineage>
        <taxon>Bacteria</taxon>
        <taxon>Pseudomonadati</taxon>
        <taxon>Pseudomonadota</taxon>
        <taxon>Alphaproteobacteria</taxon>
        <taxon>Rhodobacterales</taxon>
        <taxon>Roseobacteraceae</taxon>
        <taxon>Ponticoccus</taxon>
    </lineage>
</organism>
<keyword evidence="5" id="KW-1003">Cell membrane</keyword>
<evidence type="ECO:0000256" key="5">
    <source>
        <dbReference type="ARBA" id="ARBA00022475"/>
    </source>
</evidence>
<dbReference type="EC" id="1.17.1.9" evidence="15"/>
<keyword evidence="4" id="KW-0813">Transport</keyword>
<comment type="cofactor">
    <cofactor evidence="1">
        <name>heme</name>
        <dbReference type="ChEBI" id="CHEBI:30413"/>
    </cofactor>
</comment>
<keyword evidence="11" id="KW-0408">Iron</keyword>
<keyword evidence="8" id="KW-0479">Metal-binding</keyword>
<comment type="caution">
    <text evidence="15">The sequence shown here is derived from an EMBL/GenBank/DDBJ whole genome shotgun (WGS) entry which is preliminary data.</text>
</comment>
<dbReference type="GO" id="GO:0036397">
    <property type="term" value="F:formate dehydrogenase (quinone) activity"/>
    <property type="evidence" value="ECO:0007669"/>
    <property type="project" value="TreeGrafter"/>
</dbReference>
<dbReference type="GO" id="GO:0009061">
    <property type="term" value="P:anaerobic respiration"/>
    <property type="evidence" value="ECO:0007669"/>
    <property type="project" value="TreeGrafter"/>
</dbReference>
<evidence type="ECO:0000256" key="8">
    <source>
        <dbReference type="ARBA" id="ARBA00022723"/>
    </source>
</evidence>
<evidence type="ECO:0000256" key="9">
    <source>
        <dbReference type="ARBA" id="ARBA00022982"/>
    </source>
</evidence>
<keyword evidence="6" id="KW-0349">Heme</keyword>
<dbReference type="GO" id="GO:0009326">
    <property type="term" value="C:formate dehydrogenase complex"/>
    <property type="evidence" value="ECO:0007669"/>
    <property type="project" value="InterPro"/>
</dbReference>
<dbReference type="GO" id="GO:0022904">
    <property type="term" value="P:respiratory electron transport chain"/>
    <property type="evidence" value="ECO:0007669"/>
    <property type="project" value="InterPro"/>
</dbReference>
<dbReference type="Pfam" id="PF01292">
    <property type="entry name" value="Ni_hydr_CYTB"/>
    <property type="match status" value="1"/>
</dbReference>
<keyword evidence="10 13" id="KW-1133">Transmembrane helix</keyword>
<protein>
    <submittedName>
        <fullName evidence="15">Formate dehydrogenase subunit gamma</fullName>
        <ecNumber evidence="15">1.17.1.9</ecNumber>
    </submittedName>
</protein>
<evidence type="ECO:0000313" key="16">
    <source>
        <dbReference type="Proteomes" id="UP001428774"/>
    </source>
</evidence>
<dbReference type="SUPFAM" id="SSF81342">
    <property type="entry name" value="Transmembrane di-heme cytochromes"/>
    <property type="match status" value="1"/>
</dbReference>
<dbReference type="GO" id="GO:0046872">
    <property type="term" value="F:metal ion binding"/>
    <property type="evidence" value="ECO:0007669"/>
    <property type="project" value="UniProtKB-KW"/>
</dbReference>
<evidence type="ECO:0000256" key="6">
    <source>
        <dbReference type="ARBA" id="ARBA00022617"/>
    </source>
</evidence>
<dbReference type="GO" id="GO:0005886">
    <property type="term" value="C:plasma membrane"/>
    <property type="evidence" value="ECO:0007669"/>
    <property type="project" value="UniProtKB-SubCell"/>
</dbReference>
<dbReference type="EMBL" id="JBDNCH010000002">
    <property type="protein sequence ID" value="MEN9061092.1"/>
    <property type="molecule type" value="Genomic_DNA"/>
</dbReference>
<evidence type="ECO:0000313" key="15">
    <source>
        <dbReference type="EMBL" id="MEN9061092.1"/>
    </source>
</evidence>
<evidence type="ECO:0000256" key="11">
    <source>
        <dbReference type="ARBA" id="ARBA00023004"/>
    </source>
</evidence>
<proteinExistence type="inferred from homology"/>
<feature type="transmembrane region" description="Helical" evidence="13">
    <location>
        <begin position="281"/>
        <end position="304"/>
    </location>
</feature>
<dbReference type="InterPro" id="IPR006471">
    <property type="entry name" value="Formate_DH_gsu"/>
</dbReference>
<dbReference type="GO" id="GO:0009055">
    <property type="term" value="F:electron transfer activity"/>
    <property type="evidence" value="ECO:0007669"/>
    <property type="project" value="InterPro"/>
</dbReference>
<evidence type="ECO:0000256" key="4">
    <source>
        <dbReference type="ARBA" id="ARBA00022448"/>
    </source>
</evidence>
<dbReference type="AlphaFoldDB" id="A0AAW9SL42"/>
<keyword evidence="9" id="KW-0249">Electron transport</keyword>
<evidence type="ECO:0000256" key="13">
    <source>
        <dbReference type="SAM" id="Phobius"/>
    </source>
</evidence>
<dbReference type="Gene3D" id="1.20.950.20">
    <property type="entry name" value="Transmembrane di-heme cytochromes, Chain C"/>
    <property type="match status" value="1"/>
</dbReference>
<dbReference type="Proteomes" id="UP001428774">
    <property type="component" value="Unassembled WGS sequence"/>
</dbReference>
<keyword evidence="15" id="KW-0560">Oxidoreductase</keyword>
<comment type="subcellular location">
    <subcellularLocation>
        <location evidence="2">Cell membrane</location>
        <topology evidence="2">Multi-pass membrane protein</topology>
    </subcellularLocation>
</comment>
<evidence type="ECO:0000256" key="2">
    <source>
        <dbReference type="ARBA" id="ARBA00004651"/>
    </source>
</evidence>
<feature type="transmembrane region" description="Helical" evidence="13">
    <location>
        <begin position="135"/>
        <end position="156"/>
    </location>
</feature>
<feature type="transmembrane region" description="Helical" evidence="13">
    <location>
        <begin position="345"/>
        <end position="364"/>
    </location>
</feature>
<dbReference type="GO" id="GO:0008863">
    <property type="term" value="F:formate dehydrogenase (NAD+) activity"/>
    <property type="evidence" value="ECO:0007669"/>
    <property type="project" value="UniProtKB-EC"/>
</dbReference>
<evidence type="ECO:0000256" key="1">
    <source>
        <dbReference type="ARBA" id="ARBA00001971"/>
    </source>
</evidence>
<evidence type="ECO:0000256" key="7">
    <source>
        <dbReference type="ARBA" id="ARBA00022692"/>
    </source>
</evidence>
<sequence length="413" mass="45254">MSKRSSGFGLFMLLALGLVIAGVFFLQPPRIETSREAELAQAREATGGAQTLEDILARQRGEQIDDSFRSSNTGFGEEAGVPQLGTLGGASDPDLWRALRYDTMPDVRASTRNDVGKVLVQDGGMAWWQFREGPLAIWGGWALLGTIGLLGLFFLLRGRVRIEGGTTGTTVTRFAGFERFTHWMTAGSFILLGLTGLATLFGRMFIAPLLGKEVNATLLVWSKLIHNNVSWAFMLGVILMFVLWVWHNIPNKLDLIWFKQAGGIIGKNHPPAKKFNAGQKIIFWSVVVFGFSISLSGLSLLFPFELPLFAKTFSIINELGLPGWVGMGPLPTNLAPQEEMQLAQAWHGIVAFLFMVIILAHIYIGSVGMEGAFDAMGSGQVDENWAEQHHSIWYAKVKAKEGGKPVAHHSPAE</sequence>
<feature type="transmembrane region" description="Helical" evidence="13">
    <location>
        <begin position="189"/>
        <end position="210"/>
    </location>
</feature>
<dbReference type="PANTHER" id="PTHR30074:SF6">
    <property type="entry name" value="FORMATE DEHYDROGENASE GAMMA SUBUNIT"/>
    <property type="match status" value="1"/>
</dbReference>
<feature type="transmembrane region" description="Helical" evidence="13">
    <location>
        <begin position="7"/>
        <end position="26"/>
    </location>
</feature>
<gene>
    <name evidence="15" type="ORF">ABFB10_08610</name>
</gene>
<reference evidence="15 16" key="1">
    <citation type="submission" date="2024-05" db="EMBL/GenBank/DDBJ databases">
        <title>Genome sequence of Ponticoccus litoralis KCCM 90028.</title>
        <authorList>
            <person name="Kim J.M."/>
            <person name="Lee J.K."/>
            <person name="Choi B.J."/>
            <person name="Bayburt H."/>
            <person name="Baek J.H."/>
            <person name="Jeon C.O."/>
        </authorList>
    </citation>
    <scope>NUCLEOTIDE SEQUENCE [LARGE SCALE GENOMIC DNA]</scope>
    <source>
        <strain evidence="15 16">KCCM 90028</strain>
    </source>
</reference>
<comment type="similarity">
    <text evidence="3">Belongs to the formate dehydrogenase gamma subunit family.</text>
</comment>
<dbReference type="InterPro" id="IPR016174">
    <property type="entry name" value="Di-haem_cyt_TM"/>
</dbReference>
<dbReference type="NCBIfam" id="TIGR01583">
    <property type="entry name" value="formate-DH-gamm"/>
    <property type="match status" value="1"/>
</dbReference>
<keyword evidence="16" id="KW-1185">Reference proteome</keyword>
<evidence type="ECO:0000256" key="10">
    <source>
        <dbReference type="ARBA" id="ARBA00022989"/>
    </source>
</evidence>
<dbReference type="InterPro" id="IPR051817">
    <property type="entry name" value="FDH_cytochrome_b556_subunit"/>
</dbReference>
<dbReference type="RefSeq" id="WP_347166200.1">
    <property type="nucleotide sequence ID" value="NZ_JBDNCH010000002.1"/>
</dbReference>
<evidence type="ECO:0000256" key="12">
    <source>
        <dbReference type="ARBA" id="ARBA00023136"/>
    </source>
</evidence>
<dbReference type="PANTHER" id="PTHR30074">
    <property type="entry name" value="FORMATE DEHYDROGENASE, NITRATE-INDUCIBLE, CYTOCHROME B556 FDN SUBUNIT"/>
    <property type="match status" value="1"/>
</dbReference>
<feature type="domain" description="Cytochrome b561 bacterial/Ni-hydrogenase" evidence="14">
    <location>
        <begin position="173"/>
        <end position="376"/>
    </location>
</feature>